<gene>
    <name evidence="8" type="ORF">DNF11_0659</name>
</gene>
<organism evidence="8 9">
    <name type="scientific">Malassezia restricta (strain ATCC 96810 / NBRC 103918 / CBS 7877)</name>
    <name type="common">Seborrheic dermatitis infection agent</name>
    <dbReference type="NCBI Taxonomy" id="425264"/>
    <lineage>
        <taxon>Eukaryota</taxon>
        <taxon>Fungi</taxon>
        <taxon>Dikarya</taxon>
        <taxon>Basidiomycota</taxon>
        <taxon>Ustilaginomycotina</taxon>
        <taxon>Malasseziomycetes</taxon>
        <taxon>Malasseziales</taxon>
        <taxon>Malasseziaceae</taxon>
        <taxon>Malassezia</taxon>
    </lineage>
</organism>
<dbReference type="PANTHER" id="PTHR12308">
    <property type="entry name" value="ANOCTAMIN"/>
    <property type="match status" value="1"/>
</dbReference>
<dbReference type="OrthoDB" id="296386at2759"/>
<dbReference type="GO" id="GO:0032541">
    <property type="term" value="C:cortical endoplasmic reticulum"/>
    <property type="evidence" value="ECO:0007669"/>
    <property type="project" value="TreeGrafter"/>
</dbReference>
<evidence type="ECO:0000313" key="9">
    <source>
        <dbReference type="Proteomes" id="UP000269793"/>
    </source>
</evidence>
<feature type="domain" description="Anoctamin alpha-beta plait" evidence="7">
    <location>
        <begin position="11"/>
        <end position="146"/>
    </location>
</feature>
<evidence type="ECO:0000256" key="2">
    <source>
        <dbReference type="ARBA" id="ARBA00022692"/>
    </source>
</evidence>
<evidence type="ECO:0000256" key="1">
    <source>
        <dbReference type="ARBA" id="ARBA00004141"/>
    </source>
</evidence>
<protein>
    <submittedName>
        <fullName evidence="8">Uncharacterized protein</fullName>
    </submittedName>
</protein>
<dbReference type="EMBL" id="CP033148">
    <property type="protein sequence ID" value="AYO41609.1"/>
    <property type="molecule type" value="Genomic_DNA"/>
</dbReference>
<keyword evidence="2 5" id="KW-0812">Transmembrane</keyword>
<dbReference type="AlphaFoldDB" id="A0A3G2S2D7"/>
<feature type="transmembrane region" description="Helical" evidence="5">
    <location>
        <begin position="193"/>
        <end position="219"/>
    </location>
</feature>
<reference evidence="8 9" key="1">
    <citation type="submission" date="2018-10" db="EMBL/GenBank/DDBJ databases">
        <title>Complete genome sequence of Malassezia restricta CBS 7877.</title>
        <authorList>
            <person name="Morand S.C."/>
            <person name="Bertignac M."/>
            <person name="Iltis A."/>
            <person name="Kolder I."/>
            <person name="Pirovano W."/>
            <person name="Jourdain R."/>
            <person name="Clavaud C."/>
        </authorList>
    </citation>
    <scope>NUCLEOTIDE SEQUENCE [LARGE SCALE GENOMIC DNA]</scope>
    <source>
        <strain evidence="8 9">CBS 7877</strain>
    </source>
</reference>
<sequence length="724" mass="82824">MSLSSVDPVQADFVIKFEGFPKIFADGTKRAPPGFLDERAQELERLMARLRDVGLVSVSRAGPRARGQVLVFVHIEHAVLQEMRQIERSQDFLHGVVTAEELSMDEPFKPAERVRYTHKRITAPYRASSAEQGAGITARCAEFPHVMDMMPLHDSSFNQAWIKTWSHVSLASIVYGIDQSEIDKLRDHFGVHIAMYFAFLNAYSKSLVPMAVTGFIFWLSGLANHHMYACLVVLWAIAFVEYWHIRERMLAVRWGMTGVSSVSERNSHFTPRTKSLSPITGMEEEVFENWRRDVRSLLCVPVTILFLVLLVSTMAAIFLFQVVVDEVYDGPAKSLVALIPTILFSTCIPLIQSAWRMAAQIMTNFENHATVHRFQSSLTFKIFGMQSIVTYGILALTAYMYLPFGEYLINQLKVHGYLDRLFAFVTRDPNAFKGRIQPFHVSPTGLHDQLFAMSVTQQLMNTFTEVILPILWRHAEKFINKIRGSSRRKKLEAFAKTNRDQAFLERVQNEFDLDVYDEFTDYAEMATQLGVISLWSVLWPLAPVMSVVNNFFELRSDAFKLVVNMRRPIPRRVESIGSWSSVLSHLAHLSFFTNFTMLFIFDAFKPDSESSYKPPSNEMRERIVLWLQPFVSALLLNYSFSMVPSIVRYVLERTMWQNSAEDVSIRRRLHQNRVALISRYEKYDTMKQTHTSVPTLDAASQIGSFWHPSSDTGVSYIASAAKAT</sequence>
<proteinExistence type="predicted"/>
<evidence type="ECO:0000256" key="4">
    <source>
        <dbReference type="ARBA" id="ARBA00023136"/>
    </source>
</evidence>
<feature type="transmembrane region" description="Helical" evidence="5">
    <location>
        <begin position="297"/>
        <end position="323"/>
    </location>
</feature>
<feature type="transmembrane region" description="Helical" evidence="5">
    <location>
        <begin position="225"/>
        <end position="243"/>
    </location>
</feature>
<dbReference type="InterPro" id="IPR049456">
    <property type="entry name" value="Anoctamin_N_fung"/>
</dbReference>
<dbReference type="Proteomes" id="UP000269793">
    <property type="component" value="Chromosome I"/>
</dbReference>
<keyword evidence="9" id="KW-1185">Reference proteome</keyword>
<dbReference type="Pfam" id="PF04547">
    <property type="entry name" value="Anoctamin"/>
    <property type="match status" value="1"/>
</dbReference>
<dbReference type="PANTHER" id="PTHR12308:SF73">
    <property type="entry name" value="ANOCTAMIN"/>
    <property type="match status" value="1"/>
</dbReference>
<dbReference type="Pfam" id="PF20877">
    <property type="entry name" value="Anoctamin_N"/>
    <property type="match status" value="1"/>
</dbReference>
<evidence type="ECO:0000259" key="7">
    <source>
        <dbReference type="Pfam" id="PF20877"/>
    </source>
</evidence>
<feature type="domain" description="Anoctamin transmembrane" evidence="6">
    <location>
        <begin position="186"/>
        <end position="652"/>
    </location>
</feature>
<name>A0A3G2S2D7_MALR7</name>
<evidence type="ECO:0000256" key="5">
    <source>
        <dbReference type="SAM" id="Phobius"/>
    </source>
</evidence>
<feature type="transmembrane region" description="Helical" evidence="5">
    <location>
        <begin position="382"/>
        <end position="402"/>
    </location>
</feature>
<evidence type="ECO:0000313" key="8">
    <source>
        <dbReference type="EMBL" id="AYO41609.1"/>
    </source>
</evidence>
<dbReference type="InterPro" id="IPR049452">
    <property type="entry name" value="Anoctamin_TM"/>
</dbReference>
<keyword evidence="3 5" id="KW-1133">Transmembrane helix</keyword>
<comment type="subcellular location">
    <subcellularLocation>
        <location evidence="1">Membrane</location>
        <topology evidence="1">Multi-pass membrane protein</topology>
    </subcellularLocation>
</comment>
<evidence type="ECO:0000259" key="6">
    <source>
        <dbReference type="Pfam" id="PF04547"/>
    </source>
</evidence>
<evidence type="ECO:0000256" key="3">
    <source>
        <dbReference type="ARBA" id="ARBA00022989"/>
    </source>
</evidence>
<feature type="transmembrane region" description="Helical" evidence="5">
    <location>
        <begin position="335"/>
        <end position="355"/>
    </location>
</feature>
<dbReference type="GO" id="GO:0005254">
    <property type="term" value="F:chloride channel activity"/>
    <property type="evidence" value="ECO:0007669"/>
    <property type="project" value="TreeGrafter"/>
</dbReference>
<keyword evidence="4 5" id="KW-0472">Membrane</keyword>
<dbReference type="GO" id="GO:0016020">
    <property type="term" value="C:membrane"/>
    <property type="evidence" value="ECO:0007669"/>
    <property type="project" value="UniProtKB-SubCell"/>
</dbReference>
<dbReference type="InterPro" id="IPR007632">
    <property type="entry name" value="Anoctamin"/>
</dbReference>
<dbReference type="STRING" id="425264.A0A3G2S2D7"/>
<accession>A0A3G2S2D7</accession>
<dbReference type="VEuPathDB" id="FungiDB:DNF11_0659"/>